<feature type="domain" description="Major facilitator superfamily (MFS) profile" evidence="3">
    <location>
        <begin position="39"/>
        <end position="449"/>
    </location>
</feature>
<keyword evidence="2" id="KW-0812">Transmembrane</keyword>
<feature type="transmembrane region" description="Helical" evidence="2">
    <location>
        <begin position="203"/>
        <end position="224"/>
    </location>
</feature>
<proteinExistence type="predicted"/>
<evidence type="ECO:0000313" key="5">
    <source>
        <dbReference type="Proteomes" id="UP000319712"/>
    </source>
</evidence>
<keyword evidence="2" id="KW-0472">Membrane</keyword>
<dbReference type="GO" id="GO:0022857">
    <property type="term" value="F:transmembrane transporter activity"/>
    <property type="evidence" value="ECO:0007669"/>
    <property type="project" value="InterPro"/>
</dbReference>
<dbReference type="SUPFAM" id="SSF103473">
    <property type="entry name" value="MFS general substrate transporter"/>
    <property type="match status" value="1"/>
</dbReference>
<feature type="region of interest" description="Disordered" evidence="1">
    <location>
        <begin position="1"/>
        <end position="31"/>
    </location>
</feature>
<dbReference type="PANTHER" id="PTHR23518:SF2">
    <property type="entry name" value="MAJOR FACILITATOR SUPERFAMILY TRANSPORTER"/>
    <property type="match status" value="1"/>
</dbReference>
<feature type="transmembrane region" description="Helical" evidence="2">
    <location>
        <begin position="313"/>
        <end position="336"/>
    </location>
</feature>
<dbReference type="EMBL" id="FXTD01000003">
    <property type="protein sequence ID" value="SMO53424.1"/>
    <property type="molecule type" value="Genomic_DNA"/>
</dbReference>
<evidence type="ECO:0000313" key="4">
    <source>
        <dbReference type="EMBL" id="SMO53424.1"/>
    </source>
</evidence>
<organism evidence="4 5">
    <name type="scientific">Halorubrum cibi</name>
    <dbReference type="NCBI Taxonomy" id="413815"/>
    <lineage>
        <taxon>Archaea</taxon>
        <taxon>Methanobacteriati</taxon>
        <taxon>Methanobacteriota</taxon>
        <taxon>Stenosarchaea group</taxon>
        <taxon>Halobacteria</taxon>
        <taxon>Halobacteriales</taxon>
        <taxon>Haloferacaceae</taxon>
        <taxon>Halorubrum</taxon>
    </lineage>
</organism>
<feature type="transmembrane region" description="Helical" evidence="2">
    <location>
        <begin position="425"/>
        <end position="446"/>
    </location>
</feature>
<evidence type="ECO:0000256" key="1">
    <source>
        <dbReference type="SAM" id="MobiDB-lite"/>
    </source>
</evidence>
<feature type="transmembrane region" description="Helical" evidence="2">
    <location>
        <begin position="178"/>
        <end position="197"/>
    </location>
</feature>
<feature type="transmembrane region" description="Helical" evidence="2">
    <location>
        <begin position="356"/>
        <end position="373"/>
    </location>
</feature>
<feature type="transmembrane region" description="Helical" evidence="2">
    <location>
        <begin position="146"/>
        <end position="166"/>
    </location>
</feature>
<dbReference type="AlphaFoldDB" id="A0A521C208"/>
<accession>A0A521C208</accession>
<dbReference type="InterPro" id="IPR036259">
    <property type="entry name" value="MFS_trans_sf"/>
</dbReference>
<evidence type="ECO:0000256" key="2">
    <source>
        <dbReference type="SAM" id="Phobius"/>
    </source>
</evidence>
<dbReference type="PANTHER" id="PTHR23518">
    <property type="entry name" value="C-METHYLTRANSFERASE"/>
    <property type="match status" value="1"/>
</dbReference>
<feature type="transmembrane region" description="Helical" evidence="2">
    <location>
        <begin position="77"/>
        <end position="104"/>
    </location>
</feature>
<feature type="transmembrane region" description="Helical" evidence="2">
    <location>
        <begin position="44"/>
        <end position="65"/>
    </location>
</feature>
<keyword evidence="5" id="KW-1185">Reference proteome</keyword>
<feature type="transmembrane region" description="Helical" evidence="2">
    <location>
        <begin position="268"/>
        <end position="292"/>
    </location>
</feature>
<dbReference type="Pfam" id="PF07690">
    <property type="entry name" value="MFS_1"/>
    <property type="match status" value="1"/>
</dbReference>
<dbReference type="PROSITE" id="PS50850">
    <property type="entry name" value="MFS"/>
    <property type="match status" value="1"/>
</dbReference>
<evidence type="ECO:0000259" key="3">
    <source>
        <dbReference type="PROSITE" id="PS50850"/>
    </source>
</evidence>
<dbReference type="Gene3D" id="1.20.1250.20">
    <property type="entry name" value="MFS general substrate transporter like domains"/>
    <property type="match status" value="2"/>
</dbReference>
<dbReference type="Proteomes" id="UP000319712">
    <property type="component" value="Unassembled WGS sequence"/>
</dbReference>
<feature type="transmembrane region" description="Helical" evidence="2">
    <location>
        <begin position="116"/>
        <end position="134"/>
    </location>
</feature>
<name>A0A521C208_9EURY</name>
<reference evidence="4 5" key="1">
    <citation type="submission" date="2017-05" db="EMBL/GenBank/DDBJ databases">
        <authorList>
            <person name="Varghese N."/>
            <person name="Submissions S."/>
        </authorList>
    </citation>
    <scope>NUCLEOTIDE SEQUENCE [LARGE SCALE GENOMIC DNA]</scope>
    <source>
        <strain evidence="4 5">DSM 19504</strain>
    </source>
</reference>
<keyword evidence="2" id="KW-1133">Transmembrane helix</keyword>
<dbReference type="InterPro" id="IPR020846">
    <property type="entry name" value="MFS_dom"/>
</dbReference>
<dbReference type="InterPro" id="IPR011701">
    <property type="entry name" value="MFS"/>
</dbReference>
<gene>
    <name evidence="4" type="ORF">SAMN06264867_103239</name>
</gene>
<sequence>MSDPRDSVDKSLGTSGPDRNPFPTRERRTGVSNADSRSQFWALYLTRFAEGFGFITLLTLLPTYINTLDPQATTVLGIGVSAGFIIGMYTTGFTLAQTVAVVPLAWAGDRFDKRRVLLAVLAAGAAVYALFPVVDSSASFVLIRGLQGVAVTGVSLMTLSLVGQVAETGTRADKIGKANAASFSASIVGSLSAGVIYDAVGFGPIFTVITVLMVLAWVVVWGVLDPDPTRTEGFPFTDLAVNRKIVSITAFRAQYAFAVTMVRTWVPIYAGTAMASGGLAVGATAVAVTVTVEKATNMVGQLFTGRLSDGYGRSLFVFAGGGAYGLVAVCIPFAPAIGTAFGADVTLPFLGTLPPAYLPLVAFSGLLGVADSFREPASMALFADEGTDEGGVASSFGIRELVWRPGSVAGPLVAGWLMVEVSMASVFHVGGAFAITGVLAFLAFLIRDHGRAALTTW</sequence>
<protein>
    <submittedName>
        <fullName evidence="4">Predicted arabinose efflux permease, MFS family</fullName>
    </submittedName>
</protein>